<dbReference type="Proteomes" id="UP000006757">
    <property type="component" value="Unassembled WGS sequence"/>
</dbReference>
<accession>K1W8W9</accession>
<reference evidence="7 8" key="1">
    <citation type="journal article" date="2012" name="Eukaryot. Cell">
        <title>Genome sequence of the Trichosporon asahii environmental strain CBS 8904.</title>
        <authorList>
            <person name="Yang R.Y."/>
            <person name="Li H.T."/>
            <person name="Zhu H."/>
            <person name="Zhou G.P."/>
            <person name="Wang M."/>
            <person name="Wang L."/>
        </authorList>
    </citation>
    <scope>NUCLEOTIDE SEQUENCE [LARGE SCALE GENOMIC DNA]</scope>
    <source>
        <strain evidence="7 8">CBS 8904</strain>
    </source>
</reference>
<dbReference type="InParanoid" id="K1W8W9"/>
<dbReference type="OrthoDB" id="277931at2759"/>
<evidence type="ECO:0000313" key="7">
    <source>
        <dbReference type="EMBL" id="EKD05258.1"/>
    </source>
</evidence>
<dbReference type="GO" id="GO:0016020">
    <property type="term" value="C:membrane"/>
    <property type="evidence" value="ECO:0007669"/>
    <property type="project" value="UniProtKB-SubCell"/>
</dbReference>
<keyword evidence="8" id="KW-1185">Reference proteome</keyword>
<evidence type="ECO:0000256" key="1">
    <source>
        <dbReference type="ARBA" id="ARBA00004141"/>
    </source>
</evidence>
<evidence type="ECO:0000256" key="6">
    <source>
        <dbReference type="SAM" id="Phobius"/>
    </source>
</evidence>
<dbReference type="InterPro" id="IPR007941">
    <property type="entry name" value="DUF726"/>
</dbReference>
<dbReference type="AlphaFoldDB" id="K1W8W9"/>
<feature type="transmembrane region" description="Helical" evidence="6">
    <location>
        <begin position="172"/>
        <end position="201"/>
    </location>
</feature>
<dbReference type="OMA" id="GLAGWKM"/>
<feature type="transmembrane region" description="Helical" evidence="6">
    <location>
        <begin position="207"/>
        <end position="230"/>
    </location>
</feature>
<evidence type="ECO:0000256" key="4">
    <source>
        <dbReference type="ARBA" id="ARBA00023136"/>
    </source>
</evidence>
<protein>
    <submittedName>
        <fullName evidence="7">Uncharacterized protein</fullName>
    </submittedName>
</protein>
<comment type="caution">
    <text evidence="7">The sequence shown here is derived from an EMBL/GenBank/DDBJ whole genome shotgun (WGS) entry which is preliminary data.</text>
</comment>
<dbReference type="HOGENOM" id="CLU_028425_0_0_1"/>
<evidence type="ECO:0000313" key="8">
    <source>
        <dbReference type="Proteomes" id="UP000006757"/>
    </source>
</evidence>
<keyword evidence="3 6" id="KW-1133">Transmembrane helix</keyword>
<dbReference type="PANTHER" id="PTHR17920:SF23">
    <property type="entry name" value="DUF726-DOMAIN-CONTAINING PROTEIN"/>
    <property type="match status" value="1"/>
</dbReference>
<sequence length="631" mass="66282">MTGTDVKKKGSGSPAPPELPRQLIFVLALSAVSAVTRPPPGATWDGGAAWLDSLLKILGLDKDCVPPDVEPAYVTAAARELNEWSGAEERALAQTLVHASLATGSDEKKLAYTASERAMAHRTLTLLGLDAADLLPRAELDVSEKLMTALDKEHKGEVEEARDKQKHGWGGALGRGLVIAGGVLLGVTGGLAAPAIAALLAGTGMGAILGASIAPIVVGTLFGLSGGGLAGWRVAERWRGVEEFEFIEVGAGTKPTPGEVADLLERQAAATHEAAQREVLFELDDELEAEKKEADAKQKVEETLDARAAKLKEMSLQAGLTEAQPEKEAPAKDADVQDIAAAKPTPPSLTATVIIPGLLTVGRSEALGAWRAVCSPHTTVSLDTQSTHSGTTGTTGTSKSESAAGLKDGRDVFLLRYETEQMLSTGRDLEAWITSKLQTLAGTEILKRTALGAYYAALALPVTVWKTTSLVLDNSWSNAQDRAIKAGRLLGEVLAQRVQGERPIGTSVGALTVLHALLYLSTIEGPPLVESAFLVSLPSAPSTTEWAKVRSVVTRRVVNGYSGHDFVLASIVRMHEVVSRGFTGQNGARVAGLGPVEKKGIEDIDLGDVLQGHGEINAKAAEIVDLLRIDD</sequence>
<keyword evidence="4 6" id="KW-0472">Membrane</keyword>
<gene>
    <name evidence="7" type="ORF">A1Q2_00488</name>
</gene>
<evidence type="ECO:0000256" key="2">
    <source>
        <dbReference type="ARBA" id="ARBA00022692"/>
    </source>
</evidence>
<proteinExistence type="predicted"/>
<evidence type="ECO:0000256" key="5">
    <source>
        <dbReference type="SAM" id="MobiDB-lite"/>
    </source>
</evidence>
<organism evidence="7 8">
    <name type="scientific">Trichosporon asahii var. asahii (strain CBS 8904)</name>
    <name type="common">Yeast</name>
    <dbReference type="NCBI Taxonomy" id="1220162"/>
    <lineage>
        <taxon>Eukaryota</taxon>
        <taxon>Fungi</taxon>
        <taxon>Dikarya</taxon>
        <taxon>Basidiomycota</taxon>
        <taxon>Agaricomycotina</taxon>
        <taxon>Tremellomycetes</taxon>
        <taxon>Trichosporonales</taxon>
        <taxon>Trichosporonaceae</taxon>
        <taxon>Trichosporon</taxon>
    </lineage>
</organism>
<feature type="compositionally biased region" description="Low complexity" evidence="5">
    <location>
        <begin position="384"/>
        <end position="398"/>
    </location>
</feature>
<evidence type="ECO:0000256" key="3">
    <source>
        <dbReference type="ARBA" id="ARBA00022989"/>
    </source>
</evidence>
<dbReference type="eggNOG" id="KOG2385">
    <property type="taxonomic scope" value="Eukaryota"/>
</dbReference>
<dbReference type="PANTHER" id="PTHR17920">
    <property type="entry name" value="TRANSMEMBRANE AND COILED-COIL DOMAIN-CONTAINING PROTEIN 4 TMCO4"/>
    <property type="match status" value="1"/>
</dbReference>
<dbReference type="EMBL" id="AMBO01000140">
    <property type="protein sequence ID" value="EKD05258.1"/>
    <property type="molecule type" value="Genomic_DNA"/>
</dbReference>
<dbReference type="Pfam" id="PF05277">
    <property type="entry name" value="DUF726"/>
    <property type="match status" value="2"/>
</dbReference>
<name>K1W8W9_TRIAC</name>
<keyword evidence="2 6" id="KW-0812">Transmembrane</keyword>
<comment type="subcellular location">
    <subcellularLocation>
        <location evidence="1">Membrane</location>
        <topology evidence="1">Multi-pass membrane protein</topology>
    </subcellularLocation>
</comment>
<feature type="region of interest" description="Disordered" evidence="5">
    <location>
        <begin position="381"/>
        <end position="403"/>
    </location>
</feature>